<dbReference type="PANTHER" id="PTHR35307">
    <property type="entry name" value="PROTEIN, PUTATIVE-RELATED"/>
    <property type="match status" value="1"/>
</dbReference>
<feature type="transmembrane region" description="Helical" evidence="1">
    <location>
        <begin position="226"/>
        <end position="248"/>
    </location>
</feature>
<feature type="transmembrane region" description="Helical" evidence="1">
    <location>
        <begin position="275"/>
        <end position="296"/>
    </location>
</feature>
<evidence type="ECO:0000313" key="3">
    <source>
        <dbReference type="Proteomes" id="UP000626092"/>
    </source>
</evidence>
<feature type="transmembrane region" description="Helical" evidence="1">
    <location>
        <begin position="353"/>
        <end position="384"/>
    </location>
</feature>
<feature type="transmembrane region" description="Helical" evidence="1">
    <location>
        <begin position="50"/>
        <end position="71"/>
    </location>
</feature>
<gene>
    <name evidence="2" type="ORF">RHSIM_Rhsim11G0051500</name>
</gene>
<evidence type="ECO:0000313" key="2">
    <source>
        <dbReference type="EMBL" id="KAF7126574.1"/>
    </source>
</evidence>
<comment type="caution">
    <text evidence="2">The sequence shown here is derived from an EMBL/GenBank/DDBJ whole genome shotgun (WGS) entry which is preliminary data.</text>
</comment>
<feature type="transmembrane region" description="Helical" evidence="1">
    <location>
        <begin position="20"/>
        <end position="43"/>
    </location>
</feature>
<accession>A0A834G9F0</accession>
<organism evidence="2 3">
    <name type="scientific">Rhododendron simsii</name>
    <name type="common">Sims's rhododendron</name>
    <dbReference type="NCBI Taxonomy" id="118357"/>
    <lineage>
        <taxon>Eukaryota</taxon>
        <taxon>Viridiplantae</taxon>
        <taxon>Streptophyta</taxon>
        <taxon>Embryophyta</taxon>
        <taxon>Tracheophyta</taxon>
        <taxon>Spermatophyta</taxon>
        <taxon>Magnoliopsida</taxon>
        <taxon>eudicotyledons</taxon>
        <taxon>Gunneridae</taxon>
        <taxon>Pentapetalae</taxon>
        <taxon>asterids</taxon>
        <taxon>Ericales</taxon>
        <taxon>Ericaceae</taxon>
        <taxon>Ericoideae</taxon>
        <taxon>Rhodoreae</taxon>
        <taxon>Rhododendron</taxon>
    </lineage>
</organism>
<proteinExistence type="predicted"/>
<keyword evidence="1" id="KW-0472">Membrane</keyword>
<keyword evidence="1" id="KW-0812">Transmembrane</keyword>
<keyword evidence="1" id="KW-1133">Transmembrane helix</keyword>
<keyword evidence="3" id="KW-1185">Reference proteome</keyword>
<name>A0A834G9F0_RHOSS</name>
<feature type="transmembrane region" description="Helical" evidence="1">
    <location>
        <begin position="117"/>
        <end position="140"/>
    </location>
</feature>
<evidence type="ECO:0000256" key="1">
    <source>
        <dbReference type="SAM" id="Phobius"/>
    </source>
</evidence>
<sequence>MSCDSDYMISMQAKFDSPMPWIGVYIAAASLVCSVAMAVDVIHGIRRKKLWFPCKFFTMNAASLTVLAVATKLPVDLTTSMWGRTDRIAKLSSTIFVITVMGNFLTSFAFMDNNAILMNIAALGILVITIIVNACIQMVTSAIDYSIWAEEIFVIISMFFLFVALSFSVLTVPTTKRYLDLKYDELHKTISNGGKLEETEKLIDRKLKEMVKKYWVMAETSNPQFVMARSVTCTTSGIMCLLTALTLVEAEIRMNSLYWRLWLTNDSNYRWSTSWILWIQFCGVVVGTVAPTFRWFTAISYNCIHLLGSNHLNELIFVENYWIQRLVEWKERPLPLRIRGAKFRKLVEDTKNLALNICIGVQFGIVAASKAVLLISIILTLPFFSCWDYGKRLNMKLISIFAAKSIYVSSGPETSSTELDLSDYILQLEGEVKLPTRILKNICHEVNQVIQKGRNQKPKYLIELLQKSSDNFKAVASFDHSQVQNSWTLPVVNLTSIAIALPNIENLRVARLISSVSEGLSYANLIEESLSTKGDDFLSIKHAADVVWKGIELYGKWLDKDFRKLALEGKTTYEFLQTLADIAEKTAIEFQRKITGSSKVLVATSMQRICRTILKDYKSSTDAHMDENLFEQLSIMIADILGACLTNLPQVIALKCYCSAVEEREKSVRHAASLLGETEEILEILRCHQLPSLSGDRAAYIDEWCAFMKQKDPPAIVGSSNNEIDASGELHLAVEE</sequence>
<dbReference type="EMBL" id="WJXA01000011">
    <property type="protein sequence ID" value="KAF7126574.1"/>
    <property type="molecule type" value="Genomic_DNA"/>
</dbReference>
<dbReference type="Proteomes" id="UP000626092">
    <property type="component" value="Unassembled WGS sequence"/>
</dbReference>
<reference evidence="2" key="1">
    <citation type="submission" date="2019-11" db="EMBL/GenBank/DDBJ databases">
        <authorList>
            <person name="Liu Y."/>
            <person name="Hou J."/>
            <person name="Li T.-Q."/>
            <person name="Guan C.-H."/>
            <person name="Wu X."/>
            <person name="Wu H.-Z."/>
            <person name="Ling F."/>
            <person name="Zhang R."/>
            <person name="Shi X.-G."/>
            <person name="Ren J.-P."/>
            <person name="Chen E.-F."/>
            <person name="Sun J.-M."/>
        </authorList>
    </citation>
    <scope>NUCLEOTIDE SEQUENCE</scope>
    <source>
        <strain evidence="2">Adult_tree_wgs_1</strain>
        <tissue evidence="2">Leaves</tissue>
    </source>
</reference>
<feature type="transmembrane region" description="Helical" evidence="1">
    <location>
        <begin position="152"/>
        <end position="172"/>
    </location>
</feature>
<protein>
    <submittedName>
        <fullName evidence="2">Uncharacterized protein</fullName>
    </submittedName>
</protein>
<dbReference type="AlphaFoldDB" id="A0A834G9F0"/>
<dbReference type="OrthoDB" id="1915303at2759"/>
<dbReference type="PANTHER" id="PTHR35307:SF3">
    <property type="entry name" value="DUF4220 DOMAIN-CONTAINING PROTEIN"/>
    <property type="match status" value="1"/>
</dbReference>
<feature type="transmembrane region" description="Helical" evidence="1">
    <location>
        <begin position="91"/>
        <end position="110"/>
    </location>
</feature>